<sequence length="140" mass="15709">MKWVTETKEKLEKVGEKDAKNIVLKRSVIKKLEDNILPTNPVPGPSRDSTICRRRQLEVDSPVTQNRNRKMFYLIATFLAPELGVAAFNWHYTESGYDNGAPEGVGGCLKRIADLLVGRGKDINRHADELAANSKKNKCD</sequence>
<evidence type="ECO:0000256" key="1">
    <source>
        <dbReference type="SAM" id="Phobius"/>
    </source>
</evidence>
<evidence type="ECO:0000313" key="2">
    <source>
        <dbReference type="EMBL" id="GBN57929.1"/>
    </source>
</evidence>
<comment type="caution">
    <text evidence="2">The sequence shown here is derived from an EMBL/GenBank/DDBJ whole genome shotgun (WGS) entry which is preliminary data.</text>
</comment>
<proteinExistence type="predicted"/>
<accession>A0A4Y2Q314</accession>
<organism evidence="2 3">
    <name type="scientific">Araneus ventricosus</name>
    <name type="common">Orbweaver spider</name>
    <name type="synonym">Epeira ventricosa</name>
    <dbReference type="NCBI Taxonomy" id="182803"/>
    <lineage>
        <taxon>Eukaryota</taxon>
        <taxon>Metazoa</taxon>
        <taxon>Ecdysozoa</taxon>
        <taxon>Arthropoda</taxon>
        <taxon>Chelicerata</taxon>
        <taxon>Arachnida</taxon>
        <taxon>Araneae</taxon>
        <taxon>Araneomorphae</taxon>
        <taxon>Entelegynae</taxon>
        <taxon>Araneoidea</taxon>
        <taxon>Araneidae</taxon>
        <taxon>Araneus</taxon>
    </lineage>
</organism>
<keyword evidence="1" id="KW-0812">Transmembrane</keyword>
<dbReference type="EMBL" id="BGPR01012841">
    <property type="protein sequence ID" value="GBN57929.1"/>
    <property type="molecule type" value="Genomic_DNA"/>
</dbReference>
<keyword evidence="3" id="KW-1185">Reference proteome</keyword>
<protein>
    <submittedName>
        <fullName evidence="2">Uncharacterized protein</fullName>
    </submittedName>
</protein>
<dbReference type="AlphaFoldDB" id="A0A4Y2Q314"/>
<reference evidence="2 3" key="1">
    <citation type="journal article" date="2019" name="Sci. Rep.">
        <title>Orb-weaving spider Araneus ventricosus genome elucidates the spidroin gene catalogue.</title>
        <authorList>
            <person name="Kono N."/>
            <person name="Nakamura H."/>
            <person name="Ohtoshi R."/>
            <person name="Moran D.A.P."/>
            <person name="Shinohara A."/>
            <person name="Yoshida Y."/>
            <person name="Fujiwara M."/>
            <person name="Mori M."/>
            <person name="Tomita M."/>
            <person name="Arakawa K."/>
        </authorList>
    </citation>
    <scope>NUCLEOTIDE SEQUENCE [LARGE SCALE GENOMIC DNA]</scope>
</reference>
<dbReference type="Proteomes" id="UP000499080">
    <property type="component" value="Unassembled WGS sequence"/>
</dbReference>
<keyword evidence="1" id="KW-0472">Membrane</keyword>
<dbReference type="OrthoDB" id="6710353at2759"/>
<name>A0A4Y2Q314_ARAVE</name>
<feature type="transmembrane region" description="Helical" evidence="1">
    <location>
        <begin position="71"/>
        <end position="92"/>
    </location>
</feature>
<gene>
    <name evidence="2" type="ORF">AVEN_107807_1</name>
</gene>
<keyword evidence="1" id="KW-1133">Transmembrane helix</keyword>
<evidence type="ECO:0000313" key="3">
    <source>
        <dbReference type="Proteomes" id="UP000499080"/>
    </source>
</evidence>